<evidence type="ECO:0000259" key="7">
    <source>
        <dbReference type="PROSITE" id="PS51462"/>
    </source>
</evidence>
<dbReference type="InterPro" id="IPR015797">
    <property type="entry name" value="NUDIX_hydrolase-like_dom_sf"/>
</dbReference>
<dbReference type="Proteomes" id="UP000000753">
    <property type="component" value="Chromosome"/>
</dbReference>
<dbReference type="Pfam" id="PF00293">
    <property type="entry name" value="NUDIX"/>
    <property type="match status" value="1"/>
</dbReference>
<sequence length="150" mass="17143">MAERYKPNTTVACVIEANGKYLLVEELIEGKIKYNQPAGHLEANESIVDACIREVKEETGLEIKPQALVSIYQFTATDELAFVRYTFCASLDNCLNSKPIDPAINSTKWLTFSEITSLKPQLRSPLVLKSIEDYRNDKRYPLEILNDRWL</sequence>
<dbReference type="OrthoDB" id="8594221at2"/>
<evidence type="ECO:0000256" key="2">
    <source>
        <dbReference type="ARBA" id="ARBA00007608"/>
    </source>
</evidence>
<protein>
    <recommendedName>
        <fullName evidence="4 6">Phosphatase NudJ</fullName>
        <ecNumber evidence="6">3.6.1.-</ecNumber>
    </recommendedName>
</protein>
<comment type="cofactor">
    <cofactor evidence="1 6">
        <name>Mg(2+)</name>
        <dbReference type="ChEBI" id="CHEBI:18420"/>
    </cofactor>
</comment>
<evidence type="ECO:0000256" key="5">
    <source>
        <dbReference type="ARBA" id="ARBA00022801"/>
    </source>
</evidence>
<dbReference type="RefSeq" id="WP_020912004.1">
    <property type="nucleotide sequence ID" value="NC_011566.1"/>
</dbReference>
<dbReference type="PROSITE" id="PS51462">
    <property type="entry name" value="NUDIX"/>
    <property type="match status" value="1"/>
</dbReference>
<comment type="subunit">
    <text evidence="3 6">Monomer.</text>
</comment>
<dbReference type="EMBL" id="CP000472">
    <property type="protein sequence ID" value="ACJ28627.1"/>
    <property type="molecule type" value="Genomic_DNA"/>
</dbReference>
<accession>B8CLH5</accession>
<dbReference type="STRING" id="225849.swp_1865"/>
<evidence type="ECO:0000256" key="6">
    <source>
        <dbReference type="RuleBase" id="RU364043"/>
    </source>
</evidence>
<dbReference type="GO" id="GO:0017111">
    <property type="term" value="F:ribonucleoside triphosphate phosphatase activity"/>
    <property type="evidence" value="ECO:0007669"/>
    <property type="project" value="InterPro"/>
</dbReference>
<evidence type="ECO:0000313" key="8">
    <source>
        <dbReference type="EMBL" id="ACJ28627.1"/>
    </source>
</evidence>
<keyword evidence="6" id="KW-0460">Magnesium</keyword>
<dbReference type="PROSITE" id="PS00893">
    <property type="entry name" value="NUDIX_BOX"/>
    <property type="match status" value="1"/>
</dbReference>
<dbReference type="EC" id="3.6.1.-" evidence="6"/>
<evidence type="ECO:0000313" key="9">
    <source>
        <dbReference type="Proteomes" id="UP000000753"/>
    </source>
</evidence>
<dbReference type="InterPro" id="IPR033713">
    <property type="entry name" value="NudJ"/>
</dbReference>
<dbReference type="CDD" id="cd03675">
    <property type="entry name" value="NUDIX_Hydrolase"/>
    <property type="match status" value="1"/>
</dbReference>
<gene>
    <name evidence="6" type="primary">nudJ</name>
    <name evidence="8" type="ordered locus">swp_1865</name>
</gene>
<dbReference type="InterPro" id="IPR000086">
    <property type="entry name" value="NUDIX_hydrolase_dom"/>
</dbReference>
<dbReference type="PANTHER" id="PTHR43222:SF11">
    <property type="entry name" value="PHOSPHATASE NUDJ"/>
    <property type="match status" value="1"/>
</dbReference>
<dbReference type="GO" id="GO:0004787">
    <property type="term" value="F:thiamine diphosphate phosphatase activity"/>
    <property type="evidence" value="ECO:0007669"/>
    <property type="project" value="InterPro"/>
</dbReference>
<dbReference type="HOGENOM" id="CLU_037162_6_1_6"/>
<dbReference type="SUPFAM" id="SSF55811">
    <property type="entry name" value="Nudix"/>
    <property type="match status" value="1"/>
</dbReference>
<keyword evidence="5 6" id="KW-0378">Hydrolase</keyword>
<feature type="domain" description="Nudix hydrolase" evidence="7">
    <location>
        <begin position="4"/>
        <end position="135"/>
    </location>
</feature>
<evidence type="ECO:0000256" key="1">
    <source>
        <dbReference type="ARBA" id="ARBA00001946"/>
    </source>
</evidence>
<name>B8CLH5_SHEPW</name>
<dbReference type="PANTHER" id="PTHR43222">
    <property type="entry name" value="NUDIX HYDROLASE 23"/>
    <property type="match status" value="1"/>
</dbReference>
<comment type="similarity">
    <text evidence="2 6">Belongs to the Nudix hydrolase family. NudJ subfamily.</text>
</comment>
<evidence type="ECO:0000256" key="3">
    <source>
        <dbReference type="ARBA" id="ARBA00011245"/>
    </source>
</evidence>
<dbReference type="InterPro" id="IPR020084">
    <property type="entry name" value="NUDIX_hydrolase_CS"/>
</dbReference>
<evidence type="ECO:0000256" key="4">
    <source>
        <dbReference type="ARBA" id="ARBA00015552"/>
    </source>
</evidence>
<dbReference type="Gene3D" id="3.90.79.10">
    <property type="entry name" value="Nucleoside Triphosphate Pyrophosphohydrolase"/>
    <property type="match status" value="1"/>
</dbReference>
<proteinExistence type="inferred from homology"/>
<dbReference type="AlphaFoldDB" id="B8CLH5"/>
<dbReference type="KEGG" id="swp:swp_1865"/>
<dbReference type="eggNOG" id="COG1051">
    <property type="taxonomic scope" value="Bacteria"/>
</dbReference>
<keyword evidence="9" id="KW-1185">Reference proteome</keyword>
<organism evidence="8 9">
    <name type="scientific">Shewanella piezotolerans (strain WP3 / JCM 13877)</name>
    <dbReference type="NCBI Taxonomy" id="225849"/>
    <lineage>
        <taxon>Bacteria</taxon>
        <taxon>Pseudomonadati</taxon>
        <taxon>Pseudomonadota</taxon>
        <taxon>Gammaproteobacteria</taxon>
        <taxon>Alteromonadales</taxon>
        <taxon>Shewanellaceae</taxon>
        <taxon>Shewanella</taxon>
    </lineage>
</organism>
<dbReference type="GO" id="GO:0017110">
    <property type="term" value="F:nucleoside diphosphate phosphatase activity"/>
    <property type="evidence" value="ECO:0007669"/>
    <property type="project" value="InterPro"/>
</dbReference>
<reference evidence="8 9" key="1">
    <citation type="journal article" date="2008" name="PLoS ONE">
        <title>Environmental adaptation: genomic analysis of the piezotolerant and psychrotolerant deep-sea iron reducing bacterium Shewanella piezotolerans WP3.</title>
        <authorList>
            <person name="Wang F."/>
            <person name="Wang J."/>
            <person name="Jian H."/>
            <person name="Zhang B."/>
            <person name="Li S."/>
            <person name="Wang F."/>
            <person name="Zeng X."/>
            <person name="Gao L."/>
            <person name="Bartlett D.H."/>
            <person name="Yu J."/>
            <person name="Hu S."/>
            <person name="Xiao X."/>
        </authorList>
    </citation>
    <scope>NUCLEOTIDE SEQUENCE [LARGE SCALE GENOMIC DNA]</scope>
    <source>
        <strain evidence="9">WP3 / JCM 13877</strain>
    </source>
</reference>